<feature type="binding site" description="in other chain" evidence="2">
    <location>
        <begin position="47"/>
        <end position="50"/>
    </location>
    <ligand>
        <name>carbamoyl phosphate</name>
        <dbReference type="ChEBI" id="CHEBI:58228"/>
        <note>ligand shared between two neighboring subunits</note>
    </ligand>
</feature>
<feature type="binding site" evidence="2">
    <location>
        <position position="248"/>
    </location>
    <ligand>
        <name>N(2)-succinyl-L-ornithine</name>
        <dbReference type="ChEBI" id="CHEBI:58514"/>
    </ligand>
</feature>
<dbReference type="NCBIfam" id="NF003384">
    <property type="entry name" value="PRK04523.1"/>
    <property type="match status" value="1"/>
</dbReference>
<dbReference type="Gene3D" id="3.40.50.1370">
    <property type="entry name" value="Aspartate/ornithine carbamoyltransferase"/>
    <property type="match status" value="2"/>
</dbReference>
<feature type="binding site" description="in other chain" evidence="2">
    <location>
        <begin position="292"/>
        <end position="293"/>
    </location>
    <ligand>
        <name>carbamoyl phosphate</name>
        <dbReference type="ChEBI" id="CHEBI:58228"/>
        <note>ligand shared between two neighboring subunits</note>
    </ligand>
</feature>
<dbReference type="InterPro" id="IPR043696">
    <property type="entry name" value="ArgF'-like"/>
</dbReference>
<comment type="similarity">
    <text evidence="2">Belongs to the aspartate/ornithine carbamoyltransferase superfamily. SOTCase family.</text>
</comment>
<comment type="function">
    <text evidence="2">Catalyzes the transfer of the carbamoyl group from carbamoyl phosphate to the delta-amino group of N(2)-succinyl-L-ornithine to produce N(2)-succinyl-L-citrulline. Is essential for arginine biosynthesis.</text>
</comment>
<dbReference type="PATRIC" id="fig|394096.3.peg.535"/>
<comment type="subunit">
    <text evidence="2">Homotrimer.</text>
</comment>
<sequence length="334" mass="36445">MRHLTRIQDLGPEGVEKILAQAAAWKRQAPGPIFQNRLLGMVFFNPSLRTRTSFEAVMLRSGGHAIVLDVGNGVWKLEDRVGAVMNADRAEHIKEAAPVLSRFADMLGVRAFSQGGGDEEDEQDSVINSFRKHVTVPLVSMESAREHPCQGLADALTLRENFGSTKKLPVTLTWAPHIKPLPKAVPNSFLLTAAAAGCEVRVAHPPGFELHPKVRAEAEAYAKATGGSVTYTHDQEEALEGSRAVYAKAWGPATRAGHAPGDVAALLASYSGWMPTRRSMSLAAKDAIFLHCLPVRRNVEVSDEVLDHPSSRVVDTAENRFHVQRSILQWILST</sequence>
<feature type="binding site" evidence="2">
    <location>
        <position position="296"/>
    </location>
    <ligand>
        <name>N(2)-succinyl-L-ornithine</name>
        <dbReference type="ChEBI" id="CHEBI:58514"/>
    </ligand>
</feature>
<evidence type="ECO:0000313" key="5">
    <source>
        <dbReference type="EMBL" id="KFE72278.1"/>
    </source>
</evidence>
<comment type="caution">
    <text evidence="5">The sequence shown here is derived from an EMBL/GenBank/DDBJ whole genome shotgun (WGS) entry which is preliminary data.</text>
</comment>
<dbReference type="InterPro" id="IPR006132">
    <property type="entry name" value="Asp/Orn_carbamoyltranf_P-bd"/>
</dbReference>
<proteinExistence type="inferred from homology"/>
<dbReference type="PRINTS" id="PR00101">
    <property type="entry name" value="ATCASE"/>
</dbReference>
<evidence type="ECO:0000256" key="1">
    <source>
        <dbReference type="ARBA" id="ARBA00022679"/>
    </source>
</evidence>
<dbReference type="PRINTS" id="PR00100">
    <property type="entry name" value="AOTCASE"/>
</dbReference>
<dbReference type="SUPFAM" id="SSF53671">
    <property type="entry name" value="Aspartate/ornithine carbamoyltransferase"/>
    <property type="match status" value="1"/>
</dbReference>
<evidence type="ECO:0000259" key="4">
    <source>
        <dbReference type="Pfam" id="PF02729"/>
    </source>
</evidence>
<dbReference type="PANTHER" id="PTHR45753">
    <property type="entry name" value="ORNITHINE CARBAMOYLTRANSFERASE, MITOCHONDRIAL"/>
    <property type="match status" value="1"/>
</dbReference>
<feature type="binding site" description="in other chain" evidence="2">
    <location>
        <position position="110"/>
    </location>
    <ligand>
        <name>carbamoyl phosphate</name>
        <dbReference type="ChEBI" id="CHEBI:58228"/>
        <note>ligand shared between two neighboring subunits</note>
    </ligand>
</feature>
<feature type="binding site" description="in other chain" evidence="2">
    <location>
        <begin position="147"/>
        <end position="150"/>
    </location>
    <ligand>
        <name>carbamoyl phosphate</name>
        <dbReference type="ChEBI" id="CHEBI:58228"/>
        <note>ligand shared between two neighboring subunits</note>
    </ligand>
</feature>
<dbReference type="EC" id="2.1.3.11" evidence="2"/>
<feature type="binding site" evidence="2">
    <location>
        <position position="142"/>
    </location>
    <ligand>
        <name>N(2)-succinyl-L-ornithine</name>
        <dbReference type="ChEBI" id="CHEBI:58514"/>
    </ligand>
</feature>
<feature type="domain" description="Aspartate/ornithine carbamoyltransferase Asp/Orn-binding" evidence="3">
    <location>
        <begin position="185"/>
        <end position="330"/>
    </location>
</feature>
<keyword evidence="1 2" id="KW-0808">Transferase</keyword>
<comment type="catalytic activity">
    <reaction evidence="2">
        <text>N(2)-succinyl-L-ornithine + carbamoyl phosphate = N(2)-succinyl-L-citrulline + phosphate + H(+)</text>
        <dbReference type="Rhea" id="RHEA:25884"/>
        <dbReference type="ChEBI" id="CHEBI:15378"/>
        <dbReference type="ChEBI" id="CHEBI:43474"/>
        <dbReference type="ChEBI" id="CHEBI:58228"/>
        <dbReference type="ChEBI" id="CHEBI:58514"/>
        <dbReference type="ChEBI" id="CHEBI:58862"/>
        <dbReference type="EC" id="2.1.3.11"/>
    </reaction>
</comment>
<feature type="binding site" description="in other chain" evidence="2">
    <location>
        <position position="320"/>
    </location>
    <ligand>
        <name>carbamoyl phosphate</name>
        <dbReference type="ChEBI" id="CHEBI:58228"/>
        <note>ligand shared between two neighboring subunits</note>
    </ligand>
</feature>
<evidence type="ECO:0000259" key="3">
    <source>
        <dbReference type="Pfam" id="PF00185"/>
    </source>
</evidence>
<keyword evidence="2" id="KW-0028">Amino-acid biosynthesis</keyword>
<dbReference type="AlphaFoldDB" id="A0A085WX65"/>
<dbReference type="InterPro" id="IPR036901">
    <property type="entry name" value="Asp/Orn_carbamoylTrfase_sf"/>
</dbReference>
<evidence type="ECO:0000313" key="6">
    <source>
        <dbReference type="Proteomes" id="UP000028725"/>
    </source>
</evidence>
<comment type="pathway">
    <text evidence="2">Amino-acid biosynthesis; L-arginine biosynthesis.</text>
</comment>
<feature type="domain" description="Aspartate/ornithine carbamoyltransferase carbamoyl-P binding" evidence="4">
    <location>
        <begin position="2"/>
        <end position="160"/>
    </location>
</feature>
<dbReference type="InterPro" id="IPR006130">
    <property type="entry name" value="Asp/Orn_carbamoylTrfase"/>
</dbReference>
<dbReference type="EMBL" id="JMCB01000001">
    <property type="protein sequence ID" value="KFE72278.1"/>
    <property type="molecule type" value="Genomic_DNA"/>
</dbReference>
<dbReference type="GO" id="GO:0004585">
    <property type="term" value="F:ornithine carbamoyltransferase activity"/>
    <property type="evidence" value="ECO:0007669"/>
    <property type="project" value="InterPro"/>
</dbReference>
<dbReference type="GO" id="GO:0019240">
    <property type="term" value="P:citrulline biosynthetic process"/>
    <property type="evidence" value="ECO:0007669"/>
    <property type="project" value="TreeGrafter"/>
</dbReference>
<feature type="binding site" evidence="2">
    <location>
        <position position="177"/>
    </location>
    <ligand>
        <name>N(2)-succinyl-L-ornithine</name>
        <dbReference type="ChEBI" id="CHEBI:58514"/>
    </ligand>
</feature>
<feature type="binding site" evidence="2">
    <location>
        <position position="75"/>
    </location>
    <ligand>
        <name>carbamoyl phosphate</name>
        <dbReference type="ChEBI" id="CHEBI:58228"/>
        <note>ligand shared between two neighboring subunits</note>
    </ligand>
</feature>
<dbReference type="InterPro" id="IPR006131">
    <property type="entry name" value="Asp_carbamoyltransf_Asp/Orn-bd"/>
</dbReference>
<dbReference type="GO" id="GO:0016597">
    <property type="term" value="F:amino acid binding"/>
    <property type="evidence" value="ECO:0007669"/>
    <property type="project" value="InterPro"/>
</dbReference>
<evidence type="ECO:0000256" key="2">
    <source>
        <dbReference type="HAMAP-Rule" id="MF_02235"/>
    </source>
</evidence>
<protein>
    <recommendedName>
        <fullName evidence="2">N-succinylornithine carbamoyltransferase</fullName>
        <ecNumber evidence="2">2.1.3.11</ecNumber>
    </recommendedName>
    <alternativeName>
        <fullName evidence="2">N-succinyl-L-ornithine transcarbamylase</fullName>
        <shortName evidence="2">SOTCase</shortName>
    </alternativeName>
</protein>
<dbReference type="GO" id="GO:0042450">
    <property type="term" value="P:L-arginine biosynthetic process via ornithine"/>
    <property type="evidence" value="ECO:0007669"/>
    <property type="project" value="TreeGrafter"/>
</dbReference>
<dbReference type="OrthoDB" id="9802587at2"/>
<dbReference type="HAMAP" id="MF_02235">
    <property type="entry name" value="SOTCase"/>
    <property type="match status" value="1"/>
</dbReference>
<dbReference type="UniPathway" id="UPA00068"/>
<accession>A0A085WX65</accession>
<dbReference type="Pfam" id="PF02729">
    <property type="entry name" value="OTCace_N"/>
    <property type="match status" value="1"/>
</dbReference>
<gene>
    <name evidence="2" type="primary">argF'</name>
    <name evidence="5" type="ORF">DB31_0540</name>
</gene>
<organism evidence="5 6">
    <name type="scientific">Hyalangium minutum</name>
    <dbReference type="NCBI Taxonomy" id="394096"/>
    <lineage>
        <taxon>Bacteria</taxon>
        <taxon>Pseudomonadati</taxon>
        <taxon>Myxococcota</taxon>
        <taxon>Myxococcia</taxon>
        <taxon>Myxococcales</taxon>
        <taxon>Cystobacterineae</taxon>
        <taxon>Archangiaceae</taxon>
        <taxon>Hyalangium</taxon>
    </lineage>
</organism>
<dbReference type="RefSeq" id="WP_044181390.1">
    <property type="nucleotide sequence ID" value="NZ_JMCB01000001.1"/>
</dbReference>
<name>A0A085WX65_9BACT</name>
<dbReference type="STRING" id="394096.DB31_0540"/>
<dbReference type="PANTHER" id="PTHR45753:SF3">
    <property type="entry name" value="ORNITHINE TRANSCARBAMYLASE, MITOCHONDRIAL"/>
    <property type="match status" value="1"/>
</dbReference>
<dbReference type="Proteomes" id="UP000028725">
    <property type="component" value="Unassembled WGS sequence"/>
</dbReference>
<dbReference type="Pfam" id="PF00185">
    <property type="entry name" value="OTCace"/>
    <property type="match status" value="1"/>
</dbReference>
<reference evidence="5 6" key="1">
    <citation type="submission" date="2014-04" db="EMBL/GenBank/DDBJ databases">
        <title>Genome assembly of Hyalangium minutum DSM 14724.</title>
        <authorList>
            <person name="Sharma G."/>
            <person name="Subramanian S."/>
        </authorList>
    </citation>
    <scope>NUCLEOTIDE SEQUENCE [LARGE SCALE GENOMIC DNA]</scope>
    <source>
        <strain evidence="5 6">DSM 14724</strain>
    </source>
</reference>
<keyword evidence="6" id="KW-1185">Reference proteome</keyword>
<keyword evidence="2" id="KW-0055">Arginine biosynthesis</keyword>